<evidence type="ECO:0000313" key="2">
    <source>
        <dbReference type="Proteomes" id="UP001595846"/>
    </source>
</evidence>
<dbReference type="AlphaFoldDB" id="A0ABD5NSL5"/>
<dbReference type="Pfam" id="PF04919">
    <property type="entry name" value="DUF655"/>
    <property type="match status" value="1"/>
</dbReference>
<evidence type="ECO:0000313" key="1">
    <source>
        <dbReference type="EMBL" id="MFC3959910.1"/>
    </source>
</evidence>
<gene>
    <name evidence="1" type="ORF">ACFOUR_16230</name>
</gene>
<dbReference type="GeneID" id="73904324"/>
<dbReference type="RefSeq" id="WP_256531574.1">
    <property type="nucleotide sequence ID" value="NZ_CP101824.1"/>
</dbReference>
<dbReference type="PANTHER" id="PTHR40734:SF1">
    <property type="entry name" value="DNA-BINDING PROTEIN"/>
    <property type="match status" value="1"/>
</dbReference>
<dbReference type="InterPro" id="IPR007003">
    <property type="entry name" value="DUF655"/>
</dbReference>
<name>A0ABD5NSL5_9EURY</name>
<dbReference type="InterPro" id="IPR012340">
    <property type="entry name" value="NA-bd_OB-fold"/>
</dbReference>
<protein>
    <submittedName>
        <fullName evidence="1">DUF655 domain-containing protein</fullName>
    </submittedName>
</protein>
<organism evidence="1 2">
    <name type="scientific">Halovivax cerinus</name>
    <dbReference type="NCBI Taxonomy" id="1487865"/>
    <lineage>
        <taxon>Archaea</taxon>
        <taxon>Methanobacteriati</taxon>
        <taxon>Methanobacteriota</taxon>
        <taxon>Stenosarchaea group</taxon>
        <taxon>Halobacteria</taxon>
        <taxon>Halobacteriales</taxon>
        <taxon>Natrialbaceae</taxon>
        <taxon>Halovivax</taxon>
    </lineage>
</organism>
<reference evidence="1 2" key="1">
    <citation type="journal article" date="2019" name="Int. J. Syst. Evol. Microbiol.">
        <title>The Global Catalogue of Microorganisms (GCM) 10K type strain sequencing project: providing services to taxonomists for standard genome sequencing and annotation.</title>
        <authorList>
            <consortium name="The Broad Institute Genomics Platform"/>
            <consortium name="The Broad Institute Genome Sequencing Center for Infectious Disease"/>
            <person name="Wu L."/>
            <person name="Ma J."/>
        </authorList>
    </citation>
    <scope>NUCLEOTIDE SEQUENCE [LARGE SCALE GENOMIC DNA]</scope>
    <source>
        <strain evidence="1 2">IBRC-M 10256</strain>
    </source>
</reference>
<comment type="caution">
    <text evidence="1">The sequence shown here is derived from an EMBL/GenBank/DDBJ whole genome shotgun (WGS) entry which is preliminary data.</text>
</comment>
<dbReference type="Gene3D" id="1.10.150.280">
    <property type="entry name" value="AF1531-like domain"/>
    <property type="match status" value="1"/>
</dbReference>
<sequence>MSESERDESAQRRAVVLDYLAHGLSSSGRPQYERSPAGYAMDVDDFGLYEVAFDEDERLTIGTQVVLEPVDARTIVEDARPASYDDLSSGAHSELEYVIRDLVEDDERRFVDFYNEAQPITLRLHQLNLLPGIGKKLRNSILEERKRKPFESFEELEERVSGLHDPDDILVERILEEIRDDDLKYRTFVGRQAEDAR</sequence>
<dbReference type="SUPFAM" id="SSF160975">
    <property type="entry name" value="AF1531-like"/>
    <property type="match status" value="1"/>
</dbReference>
<dbReference type="Gene3D" id="2.40.50.140">
    <property type="entry name" value="Nucleic acid-binding proteins"/>
    <property type="match status" value="1"/>
</dbReference>
<dbReference type="Proteomes" id="UP001595846">
    <property type="component" value="Unassembled WGS sequence"/>
</dbReference>
<dbReference type="PANTHER" id="PTHR40734">
    <property type="entry name" value="TRNA-SPECIFIC ADENOSINE DEAMINASE-RELATED"/>
    <property type="match status" value="1"/>
</dbReference>
<accession>A0ABD5NSL5</accession>
<proteinExistence type="predicted"/>
<keyword evidence="2" id="KW-1185">Reference proteome</keyword>
<dbReference type="EMBL" id="JBHSAQ010000014">
    <property type="protein sequence ID" value="MFC3959910.1"/>
    <property type="molecule type" value="Genomic_DNA"/>
</dbReference>